<protein>
    <submittedName>
        <fullName evidence="1">Uncharacterized protein</fullName>
    </submittedName>
</protein>
<organism evidence="1 2">
    <name type="scientific">Eretmocerus hayati</name>
    <dbReference type="NCBI Taxonomy" id="131215"/>
    <lineage>
        <taxon>Eukaryota</taxon>
        <taxon>Metazoa</taxon>
        <taxon>Ecdysozoa</taxon>
        <taxon>Arthropoda</taxon>
        <taxon>Hexapoda</taxon>
        <taxon>Insecta</taxon>
        <taxon>Pterygota</taxon>
        <taxon>Neoptera</taxon>
        <taxon>Endopterygota</taxon>
        <taxon>Hymenoptera</taxon>
        <taxon>Apocrita</taxon>
        <taxon>Proctotrupomorpha</taxon>
        <taxon>Chalcidoidea</taxon>
        <taxon>Aphelinidae</taxon>
        <taxon>Aphelininae</taxon>
        <taxon>Eretmocerus</taxon>
    </lineage>
</organism>
<proteinExistence type="predicted"/>
<dbReference type="EMBL" id="CM056743">
    <property type="protein sequence ID" value="KAJ8672019.1"/>
    <property type="molecule type" value="Genomic_DNA"/>
</dbReference>
<reference evidence="1" key="1">
    <citation type="submission" date="2023-04" db="EMBL/GenBank/DDBJ databases">
        <title>A chromosome-level genome assembly of the parasitoid wasp Eretmocerus hayati.</title>
        <authorList>
            <person name="Zhong Y."/>
            <person name="Liu S."/>
            <person name="Liu Y."/>
        </authorList>
    </citation>
    <scope>NUCLEOTIDE SEQUENCE</scope>
    <source>
        <strain evidence="1">ZJU_SS_LIU_2023</strain>
    </source>
</reference>
<evidence type="ECO:0000313" key="2">
    <source>
        <dbReference type="Proteomes" id="UP001239111"/>
    </source>
</evidence>
<keyword evidence="2" id="KW-1185">Reference proteome</keyword>
<sequence length="102" mass="11491">MPGDVIFLVFIPTADYENILSNGGNVVVQRGPTNLIRQHPHLNEFDDHYKPSAEDSDDKEPRDVAINRISNAVKQKSYSDKSSIPMETVSFLSQYSTYTEPC</sequence>
<name>A0ACC2NNX0_9HYME</name>
<dbReference type="Proteomes" id="UP001239111">
    <property type="component" value="Chromosome 3"/>
</dbReference>
<evidence type="ECO:0000313" key="1">
    <source>
        <dbReference type="EMBL" id="KAJ8672019.1"/>
    </source>
</evidence>
<accession>A0ACC2NNX0</accession>
<gene>
    <name evidence="1" type="ORF">QAD02_003278</name>
</gene>
<comment type="caution">
    <text evidence="1">The sequence shown here is derived from an EMBL/GenBank/DDBJ whole genome shotgun (WGS) entry which is preliminary data.</text>
</comment>